<gene>
    <name evidence="2" type="ORF">OKA104_LOCUS32973</name>
    <name evidence="1" type="ORF">VCS650_LOCUS7615</name>
</gene>
<dbReference type="EMBL" id="CAJNON010000049">
    <property type="protein sequence ID" value="CAF0868991.1"/>
    <property type="molecule type" value="Genomic_DNA"/>
</dbReference>
<dbReference type="AlphaFoldDB" id="A0A819RKK8"/>
<organism evidence="2 3">
    <name type="scientific">Adineta steineri</name>
    <dbReference type="NCBI Taxonomy" id="433720"/>
    <lineage>
        <taxon>Eukaryota</taxon>
        <taxon>Metazoa</taxon>
        <taxon>Spiralia</taxon>
        <taxon>Gnathifera</taxon>
        <taxon>Rotifera</taxon>
        <taxon>Eurotatoria</taxon>
        <taxon>Bdelloidea</taxon>
        <taxon>Adinetida</taxon>
        <taxon>Adinetidae</taxon>
        <taxon>Adineta</taxon>
    </lineage>
</organism>
<dbReference type="Proteomes" id="UP000663891">
    <property type="component" value="Unassembled WGS sequence"/>
</dbReference>
<reference evidence="2" key="1">
    <citation type="submission" date="2021-02" db="EMBL/GenBank/DDBJ databases">
        <authorList>
            <person name="Nowell W R."/>
        </authorList>
    </citation>
    <scope>NUCLEOTIDE SEQUENCE</scope>
</reference>
<evidence type="ECO:0000313" key="2">
    <source>
        <dbReference type="EMBL" id="CAF4054106.1"/>
    </source>
</evidence>
<name>A0A819RKK8_9BILA</name>
<accession>A0A819RKK8</accession>
<dbReference type="OrthoDB" id="1607513at2759"/>
<dbReference type="Proteomes" id="UP000663881">
    <property type="component" value="Unassembled WGS sequence"/>
</dbReference>
<sequence>MLSRFLAINTIIIDITLSSNHEIRLRKQKYQKLRNLSLSRDDWLYLSALKFVSCPFYEEIALLSGSKYPTLSIAFHVLTGLKLFVTS</sequence>
<comment type="caution">
    <text evidence="2">The sequence shown here is derived from an EMBL/GenBank/DDBJ whole genome shotgun (WGS) entry which is preliminary data.</text>
</comment>
<dbReference type="EMBL" id="CAJOAY010004086">
    <property type="protein sequence ID" value="CAF4054106.1"/>
    <property type="molecule type" value="Genomic_DNA"/>
</dbReference>
<protein>
    <submittedName>
        <fullName evidence="2">Uncharacterized protein</fullName>
    </submittedName>
</protein>
<proteinExistence type="predicted"/>
<evidence type="ECO:0000313" key="1">
    <source>
        <dbReference type="EMBL" id="CAF0868991.1"/>
    </source>
</evidence>
<evidence type="ECO:0000313" key="3">
    <source>
        <dbReference type="Proteomes" id="UP000663881"/>
    </source>
</evidence>